<comment type="caution">
    <text evidence="2">The sequence shown here is derived from an EMBL/GenBank/DDBJ whole genome shotgun (WGS) entry which is preliminary data.</text>
</comment>
<keyword evidence="3" id="KW-1185">Reference proteome</keyword>
<dbReference type="PANTHER" id="PTHR42899:SF1">
    <property type="entry name" value="SPERMATOGENESIS-ASSOCIATED PROTEIN 20"/>
    <property type="match status" value="1"/>
</dbReference>
<dbReference type="Gene3D" id="3.40.30.10">
    <property type="entry name" value="Glutaredoxin"/>
    <property type="match status" value="1"/>
</dbReference>
<dbReference type="SUPFAM" id="SSF48208">
    <property type="entry name" value="Six-hairpin glycosidases"/>
    <property type="match status" value="1"/>
</dbReference>
<accession>A0ABS5VTS9</accession>
<proteinExistence type="predicted"/>
<dbReference type="SUPFAM" id="SSF52833">
    <property type="entry name" value="Thioredoxin-like"/>
    <property type="match status" value="1"/>
</dbReference>
<dbReference type="Gene3D" id="1.50.10.20">
    <property type="match status" value="2"/>
</dbReference>
<dbReference type="Pfam" id="PF03190">
    <property type="entry name" value="Thioredox_DsbH"/>
    <property type="match status" value="1"/>
</dbReference>
<dbReference type="InterPro" id="IPR024705">
    <property type="entry name" value="Ssp411"/>
</dbReference>
<dbReference type="InterPro" id="IPR036249">
    <property type="entry name" value="Thioredoxin-like_sf"/>
</dbReference>
<name>A0ABS5VTS9_9BACT</name>
<dbReference type="InterPro" id="IPR008928">
    <property type="entry name" value="6-hairpin_glycosidase_sf"/>
</dbReference>
<evidence type="ECO:0000313" key="2">
    <source>
        <dbReference type="EMBL" id="MBT1704833.1"/>
    </source>
</evidence>
<dbReference type="PANTHER" id="PTHR42899">
    <property type="entry name" value="SPERMATOGENESIS-ASSOCIATED PROTEIN 20"/>
    <property type="match status" value="1"/>
</dbReference>
<feature type="domain" description="Spermatogenesis-associated protein 20-like TRX" evidence="1">
    <location>
        <begin position="8"/>
        <end position="162"/>
    </location>
</feature>
<dbReference type="EMBL" id="JAHESD010000040">
    <property type="protein sequence ID" value="MBT1704833.1"/>
    <property type="molecule type" value="Genomic_DNA"/>
</dbReference>
<evidence type="ECO:0000313" key="3">
    <source>
        <dbReference type="Proteomes" id="UP000772618"/>
    </source>
</evidence>
<organism evidence="2 3">
    <name type="scientific">Chryseosolibacter indicus</name>
    <dbReference type="NCBI Taxonomy" id="2782351"/>
    <lineage>
        <taxon>Bacteria</taxon>
        <taxon>Pseudomonadati</taxon>
        <taxon>Bacteroidota</taxon>
        <taxon>Cytophagia</taxon>
        <taxon>Cytophagales</taxon>
        <taxon>Chryseotaleaceae</taxon>
        <taxon>Chryseosolibacter</taxon>
    </lineage>
</organism>
<protein>
    <submittedName>
        <fullName evidence="2">Thioredoxin domain-containing protein</fullName>
    </submittedName>
</protein>
<dbReference type="RefSeq" id="WP_254154797.1">
    <property type="nucleotide sequence ID" value="NZ_JAHESD010000040.1"/>
</dbReference>
<gene>
    <name evidence="2" type="ORF">KK060_16175</name>
</gene>
<dbReference type="InterPro" id="IPR004879">
    <property type="entry name" value="Ssp411-like_TRX"/>
</dbReference>
<sequence length="677" mass="78372">MIETHKANRLIHSTSPYLLQHAYNPVDWFEWGEEALTKARNENKPILVSIGYSSCHWCHVMEREVFEKENIAQVMNEHLVCIKVDREERPDIDTIYMEAVQAMGINGGWPLNVFLTPDQKPFYGGTYFPPDQWVQVIGGVHKAFTERRGEVDDSANELAKLLADQDTSHYKKAYEFTELATDLDKMFAKLASAFDKNWGGLDKAPKFVMPSVWLWLLRYYHITKNEEALNQLTITLRRIAWGGIYDQIGGGFARYSVDSYWFIPHFEKMLYDNAQLMSLYSEAYALTKEELFKTVVVETFEWLQAEMTHPQGGFYSALDADSEGEEGKFYIWKKDEITEILKEDAALFFDFYNVKDEGNWEHGNNVFIQTQSEEAFIKKHNLTEVTWREKLRGFKDQLLAVRDKRIRPGLDDKIITSWNAMMVCGLLDAYKYIGDERFLNAALKNMKFIESELTEGSVVYRSYKGKRSATTAFLDDYAYLIQACTKLYQATFDEYWLRRAELFATFTVDKFLDEDDGFFYYTNKDNEALIARRKELFDNVIPASNSVMAQNLYHLGSLLDKEHWQQQAEAMTTPLCHIIISEPNYMSNWGIAYMEMKKGLAEVVLVGENNMTLKKEIFQTYQPFVLTLGTKTQSALPLVAGKTAVDNKSTIYVCFKKTCQRPVFSSKEALEQINDLT</sequence>
<reference evidence="2 3" key="1">
    <citation type="submission" date="2021-05" db="EMBL/GenBank/DDBJ databases">
        <title>A Polyphasic approach of four new species of the genus Ohtaekwangia: Ohtaekwangia histidinii sp. nov., Ohtaekwangia cretensis sp. nov., Ohtaekwangia indiensis sp. nov., Ohtaekwangia reichenbachii sp. nov. from diverse environment.</title>
        <authorList>
            <person name="Octaviana S."/>
        </authorList>
    </citation>
    <scope>NUCLEOTIDE SEQUENCE [LARGE SCALE GENOMIC DNA]</scope>
    <source>
        <strain evidence="2 3">PWU20</strain>
    </source>
</reference>
<dbReference type="CDD" id="cd02955">
    <property type="entry name" value="SSP411"/>
    <property type="match status" value="1"/>
</dbReference>
<dbReference type="PIRSF" id="PIRSF006402">
    <property type="entry name" value="UCP006402_thioredoxin"/>
    <property type="match status" value="1"/>
</dbReference>
<evidence type="ECO:0000259" key="1">
    <source>
        <dbReference type="Pfam" id="PF03190"/>
    </source>
</evidence>
<dbReference type="Proteomes" id="UP000772618">
    <property type="component" value="Unassembled WGS sequence"/>
</dbReference>